<dbReference type="AlphaFoldDB" id="A0A1R3GJN0"/>
<gene>
    <name evidence="2" type="ORF">COLO4_34762</name>
</gene>
<evidence type="ECO:0000256" key="1">
    <source>
        <dbReference type="SAM" id="MobiDB-lite"/>
    </source>
</evidence>
<dbReference type="STRING" id="93759.A0A1R3GJN0"/>
<sequence length="214" mass="23737">MVVVLPQTVEAAISRTCSERKLQPLRDSTRYFIGKDRPNYNVSPQKRLNPSSSSSSPFSFPVKTVKWMIDSPEKGAVQALVTPPPRSGSLANAQEGREMLEKSCSANEIRELKDLEMDEFEDRVWRSKGRIFSPSGRCKDEDGNPVCNNDGEPQILTDGTGYISEDLTLKYPKNVFKGSIVKGYNLEDKLSGMNSGESHHRVPPGRCRSVVSVG</sequence>
<reference evidence="3" key="1">
    <citation type="submission" date="2013-09" db="EMBL/GenBank/DDBJ databases">
        <title>Corchorus olitorius genome sequencing.</title>
        <authorList>
            <person name="Alam M."/>
            <person name="Haque M.S."/>
            <person name="Islam M.S."/>
            <person name="Emdad E.M."/>
            <person name="Islam M.M."/>
            <person name="Ahmed B."/>
            <person name="Halim A."/>
            <person name="Hossen Q.M.M."/>
            <person name="Hossain M.Z."/>
            <person name="Ahmed R."/>
            <person name="Khan M.M."/>
            <person name="Islam R."/>
            <person name="Rashid M.M."/>
            <person name="Khan S.A."/>
            <person name="Rahman M.S."/>
            <person name="Alam M."/>
            <person name="Yahiya A.S."/>
            <person name="Khan M.S."/>
            <person name="Azam M.S."/>
            <person name="Haque T."/>
            <person name="Lashkar M.Z.H."/>
            <person name="Akhand A.I."/>
            <person name="Morshed G."/>
            <person name="Roy S."/>
            <person name="Uddin K.S."/>
            <person name="Rabeya T."/>
            <person name="Hossain A.S."/>
            <person name="Chowdhury A."/>
            <person name="Snigdha A.R."/>
            <person name="Mortoza M.S."/>
            <person name="Matin S.A."/>
            <person name="Hoque S.M.E."/>
            <person name="Islam M.K."/>
            <person name="Roy D.K."/>
            <person name="Haider R."/>
            <person name="Moosa M.M."/>
            <person name="Elias S.M."/>
            <person name="Hasan A.M."/>
            <person name="Jahan S."/>
            <person name="Shafiuddin M."/>
            <person name="Mahmood N."/>
            <person name="Shommy N.S."/>
        </authorList>
    </citation>
    <scope>NUCLEOTIDE SEQUENCE [LARGE SCALE GENOMIC DNA]</scope>
    <source>
        <strain evidence="3">cv. O-4</strain>
    </source>
</reference>
<feature type="region of interest" description="Disordered" evidence="1">
    <location>
        <begin position="33"/>
        <end position="58"/>
    </location>
</feature>
<comment type="caution">
    <text evidence="2">The sequence shown here is derived from an EMBL/GenBank/DDBJ whole genome shotgun (WGS) entry which is preliminary data.</text>
</comment>
<proteinExistence type="predicted"/>
<keyword evidence="3" id="KW-1185">Reference proteome</keyword>
<feature type="region of interest" description="Disordered" evidence="1">
    <location>
        <begin position="192"/>
        <end position="214"/>
    </location>
</feature>
<accession>A0A1R3GJN0</accession>
<dbReference type="Proteomes" id="UP000187203">
    <property type="component" value="Unassembled WGS sequence"/>
</dbReference>
<name>A0A1R3GJN0_9ROSI</name>
<feature type="compositionally biased region" description="Polar residues" evidence="1">
    <location>
        <begin position="40"/>
        <end position="49"/>
    </location>
</feature>
<organism evidence="2 3">
    <name type="scientific">Corchorus olitorius</name>
    <dbReference type="NCBI Taxonomy" id="93759"/>
    <lineage>
        <taxon>Eukaryota</taxon>
        <taxon>Viridiplantae</taxon>
        <taxon>Streptophyta</taxon>
        <taxon>Embryophyta</taxon>
        <taxon>Tracheophyta</taxon>
        <taxon>Spermatophyta</taxon>
        <taxon>Magnoliopsida</taxon>
        <taxon>eudicotyledons</taxon>
        <taxon>Gunneridae</taxon>
        <taxon>Pentapetalae</taxon>
        <taxon>rosids</taxon>
        <taxon>malvids</taxon>
        <taxon>Malvales</taxon>
        <taxon>Malvaceae</taxon>
        <taxon>Grewioideae</taxon>
        <taxon>Apeibeae</taxon>
        <taxon>Corchorus</taxon>
    </lineage>
</organism>
<evidence type="ECO:0000313" key="3">
    <source>
        <dbReference type="Proteomes" id="UP000187203"/>
    </source>
</evidence>
<protein>
    <submittedName>
        <fullName evidence="2">Uncharacterized protein</fullName>
    </submittedName>
</protein>
<evidence type="ECO:0000313" key="2">
    <source>
        <dbReference type="EMBL" id="OMO58282.1"/>
    </source>
</evidence>
<dbReference type="EMBL" id="AWUE01022438">
    <property type="protein sequence ID" value="OMO58282.1"/>
    <property type="molecule type" value="Genomic_DNA"/>
</dbReference>
<dbReference type="OrthoDB" id="6513042at2759"/>